<dbReference type="EMBL" id="BMOL01000006">
    <property type="protein sequence ID" value="GGL78817.1"/>
    <property type="molecule type" value="Genomic_DNA"/>
</dbReference>
<organism evidence="1 2">
    <name type="scientific">Deinococcus aerolatus</name>
    <dbReference type="NCBI Taxonomy" id="522487"/>
    <lineage>
        <taxon>Bacteria</taxon>
        <taxon>Thermotogati</taxon>
        <taxon>Deinococcota</taxon>
        <taxon>Deinococci</taxon>
        <taxon>Deinococcales</taxon>
        <taxon>Deinococcaceae</taxon>
        <taxon>Deinococcus</taxon>
    </lineage>
</organism>
<proteinExistence type="predicted"/>
<evidence type="ECO:0000313" key="2">
    <source>
        <dbReference type="Proteomes" id="UP000639973"/>
    </source>
</evidence>
<comment type="caution">
    <text evidence="1">The sequence shown here is derived from an EMBL/GenBank/DDBJ whole genome shotgun (WGS) entry which is preliminary data.</text>
</comment>
<sequence>MDIEMDQQETDRRQALGQLTLDGLNARTPDGDLDLWGAFSCWQRCWLVWPWPNLPRPAYSPSPS</sequence>
<dbReference type="Proteomes" id="UP000639973">
    <property type="component" value="Unassembled WGS sequence"/>
</dbReference>
<name>A0ABQ2G7Q4_9DEIO</name>
<keyword evidence="2" id="KW-1185">Reference proteome</keyword>
<evidence type="ECO:0000313" key="1">
    <source>
        <dbReference type="EMBL" id="GGL78817.1"/>
    </source>
</evidence>
<accession>A0ABQ2G7Q4</accession>
<reference evidence="2" key="1">
    <citation type="journal article" date="2019" name="Int. J. Syst. Evol. Microbiol.">
        <title>The Global Catalogue of Microorganisms (GCM) 10K type strain sequencing project: providing services to taxonomists for standard genome sequencing and annotation.</title>
        <authorList>
            <consortium name="The Broad Institute Genomics Platform"/>
            <consortium name="The Broad Institute Genome Sequencing Center for Infectious Disease"/>
            <person name="Wu L."/>
            <person name="Ma J."/>
        </authorList>
    </citation>
    <scope>NUCLEOTIDE SEQUENCE [LARGE SCALE GENOMIC DNA]</scope>
    <source>
        <strain evidence="2">JCM 15442</strain>
    </source>
</reference>
<protein>
    <submittedName>
        <fullName evidence="1">Uncharacterized protein</fullName>
    </submittedName>
</protein>
<gene>
    <name evidence="1" type="ORF">GCM10010840_15830</name>
</gene>